<reference evidence="1" key="1">
    <citation type="submission" date="2023-10" db="EMBL/GenBank/DDBJ databases">
        <title>Amphibacter perezi, gen. nov., sp. nov. a novel taxa of the family Comamonadaceae, class Betaproteobacteria isolated from the skin microbiota of Pelophylax perezi from different populations.</title>
        <authorList>
            <person name="Costa S."/>
            <person name="Proenca D.N."/>
            <person name="Lopes I."/>
            <person name="Morais P.V."/>
        </authorList>
    </citation>
    <scope>NUCLEOTIDE SEQUENCE</scope>
    <source>
        <strain evidence="1">SL12-8</strain>
    </source>
</reference>
<accession>A0ACC6NZ92</accession>
<dbReference type="EC" id="2.7.1.130" evidence="1"/>
<evidence type="ECO:0000313" key="2">
    <source>
        <dbReference type="Proteomes" id="UP001364695"/>
    </source>
</evidence>
<dbReference type="EMBL" id="JAWDIE010000003">
    <property type="protein sequence ID" value="MEJ7137255.1"/>
    <property type="molecule type" value="Genomic_DNA"/>
</dbReference>
<name>A0ACC6NZ92_9BURK</name>
<protein>
    <submittedName>
        <fullName evidence="1">Tetraacyldisaccharide 4'-kinase</fullName>
        <ecNumber evidence="1">2.7.1.130</ecNumber>
    </submittedName>
</protein>
<keyword evidence="1" id="KW-0808">Transferase</keyword>
<keyword evidence="2" id="KW-1185">Reference proteome</keyword>
<evidence type="ECO:0000313" key="1">
    <source>
        <dbReference type="EMBL" id="MEJ7137255.1"/>
    </source>
</evidence>
<comment type="caution">
    <text evidence="1">The sequence shown here is derived from an EMBL/GenBank/DDBJ whole genome shotgun (WGS) entry which is preliminary data.</text>
</comment>
<proteinExistence type="predicted"/>
<organism evidence="1 2">
    <name type="scientific">Amphibiibacter pelophylacis</name>
    <dbReference type="NCBI Taxonomy" id="1799477"/>
    <lineage>
        <taxon>Bacteria</taxon>
        <taxon>Pseudomonadati</taxon>
        <taxon>Pseudomonadota</taxon>
        <taxon>Betaproteobacteria</taxon>
        <taxon>Burkholderiales</taxon>
        <taxon>Sphaerotilaceae</taxon>
        <taxon>Amphibiibacter</taxon>
    </lineage>
</organism>
<sequence>MLQRWRERLWSAWWPTLAQHRPLGPLATGLLRAVAALYGLIWRWRLARLDRPGHRPAQTSAPVAGSVPVLVVGNPIVGGAGKTPAVIAVVALLQGSGLRVGVISRGYGGSRSALPQPVTPDSDPATCGDEPVLIARRTGAPVWVGRDRPAVLAALLAAQPGTQIVVSDDGAQHLPLRRSAVLWVLDERGVGNARLLPAGPLREPWPLALAGDARRDQAAASGAPAPHWLLYNAPQPSTSEPGFLATRALGRPVPLADWLAAKPLGDDAAAAAAAAASAPPGVLPLALAGLAHPDKFFALLREQGHAFTPAPLPDHAAWDDAPWRQHPAWQPGTPLWVTEKDAVKLRPGHARGELPPTWVWPLELALPPALAREVLAWALV</sequence>
<dbReference type="Proteomes" id="UP001364695">
    <property type="component" value="Unassembled WGS sequence"/>
</dbReference>
<gene>
    <name evidence="1" type="primary">lpxK</name>
    <name evidence="1" type="ORF">RV045_02270</name>
</gene>